<gene>
    <name evidence="1" type="ORF">WG66_4686</name>
</gene>
<organism evidence="1 2">
    <name type="scientific">Moniliophthora roreri</name>
    <name type="common">Frosty pod rot fungus</name>
    <name type="synonym">Monilia roreri</name>
    <dbReference type="NCBI Taxonomy" id="221103"/>
    <lineage>
        <taxon>Eukaryota</taxon>
        <taxon>Fungi</taxon>
        <taxon>Dikarya</taxon>
        <taxon>Basidiomycota</taxon>
        <taxon>Agaricomycotina</taxon>
        <taxon>Agaricomycetes</taxon>
        <taxon>Agaricomycetidae</taxon>
        <taxon>Agaricales</taxon>
        <taxon>Marasmiineae</taxon>
        <taxon>Marasmiaceae</taxon>
        <taxon>Moniliophthora</taxon>
    </lineage>
</organism>
<dbReference type="AlphaFoldDB" id="A0A0W0G2J5"/>
<name>A0A0W0G2J5_MONRR</name>
<dbReference type="InterPro" id="IPR029060">
    <property type="entry name" value="PIN-like_dom_sf"/>
</dbReference>
<sequence length="182" mass="20147">MSFSEFVLQEYLWCQGLGESYEIYTVSIDASPTLDNISHNLIKWAKFQTHCPTDSAHSQLFRLLDRIARAGTQSVWAFDGTDQPSVKQNINVKTEEPAFYSTAWELISAFGDCWCMAPGEGKAELIAISLNGEVDAIITAGSNIFPLGTKCVLVIDAKSSTEANLVVTVYCMDDIKRKLCFT</sequence>
<dbReference type="EMBL" id="LATX01001297">
    <property type="protein sequence ID" value="KTB42744.1"/>
    <property type="molecule type" value="Genomic_DNA"/>
</dbReference>
<evidence type="ECO:0000313" key="2">
    <source>
        <dbReference type="Proteomes" id="UP000054988"/>
    </source>
</evidence>
<comment type="caution">
    <text evidence="1">The sequence shown here is derived from an EMBL/GenBank/DDBJ whole genome shotgun (WGS) entry which is preliminary data.</text>
</comment>
<evidence type="ECO:0008006" key="3">
    <source>
        <dbReference type="Google" id="ProtNLM"/>
    </source>
</evidence>
<reference evidence="1 2" key="1">
    <citation type="submission" date="2015-12" db="EMBL/GenBank/DDBJ databases">
        <title>Draft genome sequence of Moniliophthora roreri, the causal agent of frosty pod rot of cacao.</title>
        <authorList>
            <person name="Aime M.C."/>
            <person name="Diaz-Valderrama J.R."/>
            <person name="Kijpornyongpan T."/>
            <person name="Phillips-Mora W."/>
        </authorList>
    </citation>
    <scope>NUCLEOTIDE SEQUENCE [LARGE SCALE GENOMIC DNA]</scope>
    <source>
        <strain evidence="1 2">MCA 2952</strain>
    </source>
</reference>
<evidence type="ECO:0000313" key="1">
    <source>
        <dbReference type="EMBL" id="KTB42744.1"/>
    </source>
</evidence>
<dbReference type="SUPFAM" id="SSF88723">
    <property type="entry name" value="PIN domain-like"/>
    <property type="match status" value="1"/>
</dbReference>
<dbReference type="Proteomes" id="UP000054988">
    <property type="component" value="Unassembled WGS sequence"/>
</dbReference>
<dbReference type="Gene3D" id="3.40.50.1010">
    <property type="entry name" value="5'-nuclease"/>
    <property type="match status" value="1"/>
</dbReference>
<proteinExistence type="predicted"/>
<protein>
    <recommendedName>
        <fullName evidence="3">XPG-I domain-containing protein</fullName>
    </recommendedName>
</protein>
<accession>A0A0W0G2J5</accession>